<keyword evidence="1" id="KW-0285">Flavoprotein</keyword>
<dbReference type="InterPro" id="IPR051814">
    <property type="entry name" value="NAD(P)H-dep_FMN_reductase"/>
</dbReference>
<feature type="domain" description="NADPH-dependent FMN reductase-like" evidence="4">
    <location>
        <begin position="4"/>
        <end position="133"/>
    </location>
</feature>
<dbReference type="Pfam" id="PF03358">
    <property type="entry name" value="FMN_red"/>
    <property type="match status" value="1"/>
</dbReference>
<gene>
    <name evidence="5" type="ORF">GCM10017772_29710</name>
</gene>
<evidence type="ECO:0000259" key="4">
    <source>
        <dbReference type="Pfam" id="PF03358"/>
    </source>
</evidence>
<dbReference type="PANTHER" id="PTHR43408">
    <property type="entry name" value="FMN REDUCTASE (NADPH)"/>
    <property type="match status" value="1"/>
</dbReference>
<keyword evidence="2" id="KW-0288">FMN</keyword>
<dbReference type="PANTHER" id="PTHR43408:SF2">
    <property type="entry name" value="FMN REDUCTASE (NADPH)"/>
    <property type="match status" value="1"/>
</dbReference>
<dbReference type="RefSeq" id="WP_189670037.1">
    <property type="nucleotide sequence ID" value="NZ_BNAS01000004.1"/>
</dbReference>
<dbReference type="InterPro" id="IPR029039">
    <property type="entry name" value="Flavoprotein-like_sf"/>
</dbReference>
<organism evidence="5 6">
    <name type="scientific">Promicromonospora soli</name>
    <dbReference type="NCBI Taxonomy" id="2035533"/>
    <lineage>
        <taxon>Bacteria</taxon>
        <taxon>Bacillati</taxon>
        <taxon>Actinomycetota</taxon>
        <taxon>Actinomycetes</taxon>
        <taxon>Micrococcales</taxon>
        <taxon>Promicromonosporaceae</taxon>
        <taxon>Promicromonospora</taxon>
    </lineage>
</organism>
<comment type="caution">
    <text evidence="5">The sequence shown here is derived from an EMBL/GenBank/DDBJ whole genome shotgun (WGS) entry which is preliminary data.</text>
</comment>
<reference evidence="5" key="2">
    <citation type="submission" date="2020-09" db="EMBL/GenBank/DDBJ databases">
        <authorList>
            <person name="Sun Q."/>
            <person name="Zhou Y."/>
        </authorList>
    </citation>
    <scope>NUCLEOTIDE SEQUENCE</scope>
    <source>
        <strain evidence="5">CGMCC 4.7398</strain>
    </source>
</reference>
<dbReference type="Gene3D" id="3.40.50.360">
    <property type="match status" value="1"/>
</dbReference>
<evidence type="ECO:0000256" key="2">
    <source>
        <dbReference type="ARBA" id="ARBA00022643"/>
    </source>
</evidence>
<dbReference type="AlphaFoldDB" id="A0A919FYG1"/>
<dbReference type="Proteomes" id="UP000627369">
    <property type="component" value="Unassembled WGS sequence"/>
</dbReference>
<evidence type="ECO:0000313" key="6">
    <source>
        <dbReference type="Proteomes" id="UP000627369"/>
    </source>
</evidence>
<evidence type="ECO:0000313" key="5">
    <source>
        <dbReference type="EMBL" id="GHH74842.1"/>
    </source>
</evidence>
<keyword evidence="6" id="KW-1185">Reference proteome</keyword>
<name>A0A919FYG1_9MICO</name>
<keyword evidence="3" id="KW-0560">Oxidoreductase</keyword>
<dbReference type="GO" id="GO:0016491">
    <property type="term" value="F:oxidoreductase activity"/>
    <property type="evidence" value="ECO:0007669"/>
    <property type="project" value="UniProtKB-KW"/>
</dbReference>
<dbReference type="SUPFAM" id="SSF52218">
    <property type="entry name" value="Flavoproteins"/>
    <property type="match status" value="1"/>
</dbReference>
<evidence type="ECO:0000256" key="3">
    <source>
        <dbReference type="ARBA" id="ARBA00023002"/>
    </source>
</evidence>
<dbReference type="InterPro" id="IPR005025">
    <property type="entry name" value="FMN_Rdtase-like_dom"/>
</dbReference>
<accession>A0A919FYG1</accession>
<reference evidence="5" key="1">
    <citation type="journal article" date="2014" name="Int. J. Syst. Evol. Microbiol.">
        <title>Complete genome sequence of Corynebacterium casei LMG S-19264T (=DSM 44701T), isolated from a smear-ripened cheese.</title>
        <authorList>
            <consortium name="US DOE Joint Genome Institute (JGI-PGF)"/>
            <person name="Walter F."/>
            <person name="Albersmeier A."/>
            <person name="Kalinowski J."/>
            <person name="Ruckert C."/>
        </authorList>
    </citation>
    <scope>NUCLEOTIDE SEQUENCE</scope>
    <source>
        <strain evidence="5">CGMCC 4.7398</strain>
    </source>
</reference>
<protein>
    <submittedName>
        <fullName evidence="5">FMN reductase</fullName>
    </submittedName>
</protein>
<evidence type="ECO:0000256" key="1">
    <source>
        <dbReference type="ARBA" id="ARBA00022630"/>
    </source>
</evidence>
<proteinExistence type="predicted"/>
<dbReference type="EMBL" id="BNAS01000004">
    <property type="protein sequence ID" value="GHH74842.1"/>
    <property type="molecule type" value="Genomic_DNA"/>
</dbReference>
<sequence length="179" mass="18286">MRSIVVVSGNPRPASKTTAVATALAEAIAADSPAQVSVIELADLGPAVLEWGNQDAAAQRERAAAADLLVVATPSYKGSYTGLLKAFFDGYGPTSLQGVPAVAVTVAASPAHAHITGEFHLVPLLHEVGAETPLGALGVLETEAADANARMARVGSWVDQRRPLVRAVWAATRGTGVSA</sequence>